<dbReference type="Gene3D" id="3.40.190.10">
    <property type="entry name" value="Periplasmic binding protein-like II"/>
    <property type="match status" value="2"/>
</dbReference>
<evidence type="ECO:0000256" key="1">
    <source>
        <dbReference type="ARBA" id="ARBA00009175"/>
    </source>
</evidence>
<dbReference type="SUPFAM" id="SSF53850">
    <property type="entry name" value="Periplasmic binding protein-like II"/>
    <property type="match status" value="1"/>
</dbReference>
<evidence type="ECO:0000313" key="4">
    <source>
        <dbReference type="EMBL" id="MCW1914597.1"/>
    </source>
</evidence>
<dbReference type="PIRSF" id="PIRSF004846">
    <property type="entry name" value="ModA"/>
    <property type="match status" value="1"/>
</dbReference>
<dbReference type="InterPro" id="IPR005950">
    <property type="entry name" value="ModA"/>
</dbReference>
<reference evidence="4" key="1">
    <citation type="submission" date="2022-10" db="EMBL/GenBank/DDBJ databases">
        <title>Luteolibacter sp. GHJ8, whole genome shotgun sequencing project.</title>
        <authorList>
            <person name="Zhao G."/>
            <person name="Shen L."/>
        </authorList>
    </citation>
    <scope>NUCLEOTIDE SEQUENCE</scope>
    <source>
        <strain evidence="4">GHJ8</strain>
    </source>
</reference>
<dbReference type="Pfam" id="PF13531">
    <property type="entry name" value="SBP_bac_11"/>
    <property type="match status" value="1"/>
</dbReference>
<dbReference type="PANTHER" id="PTHR30632:SF0">
    <property type="entry name" value="SULFATE-BINDING PROTEIN"/>
    <property type="match status" value="1"/>
</dbReference>
<accession>A0ABT3G4K9</accession>
<dbReference type="EMBL" id="JAPDDR010000006">
    <property type="protein sequence ID" value="MCW1914597.1"/>
    <property type="molecule type" value="Genomic_DNA"/>
</dbReference>
<comment type="similarity">
    <text evidence="1">Belongs to the bacterial solute-binding protein ModA family.</text>
</comment>
<dbReference type="RefSeq" id="WP_264514131.1">
    <property type="nucleotide sequence ID" value="NZ_JAPDDR010000006.1"/>
</dbReference>
<evidence type="ECO:0000256" key="3">
    <source>
        <dbReference type="ARBA" id="ARBA00022729"/>
    </source>
</evidence>
<dbReference type="PANTHER" id="PTHR30632">
    <property type="entry name" value="MOLYBDATE-BINDING PERIPLASMIC PROTEIN"/>
    <property type="match status" value="1"/>
</dbReference>
<organism evidence="4 5">
    <name type="scientific">Luteolibacter rhizosphaerae</name>
    <dbReference type="NCBI Taxonomy" id="2989719"/>
    <lineage>
        <taxon>Bacteria</taxon>
        <taxon>Pseudomonadati</taxon>
        <taxon>Verrucomicrobiota</taxon>
        <taxon>Verrucomicrobiia</taxon>
        <taxon>Verrucomicrobiales</taxon>
        <taxon>Verrucomicrobiaceae</taxon>
        <taxon>Luteolibacter</taxon>
    </lineage>
</organism>
<keyword evidence="2" id="KW-0479">Metal-binding</keyword>
<proteinExistence type="inferred from homology"/>
<evidence type="ECO:0000256" key="2">
    <source>
        <dbReference type="ARBA" id="ARBA00022723"/>
    </source>
</evidence>
<comment type="caution">
    <text evidence="4">The sequence shown here is derived from an EMBL/GenBank/DDBJ whole genome shotgun (WGS) entry which is preliminary data.</text>
</comment>
<dbReference type="Proteomes" id="UP001165653">
    <property type="component" value="Unassembled WGS sequence"/>
</dbReference>
<protein>
    <submittedName>
        <fullName evidence="4">Molybdate ABC transporter substrate-binding protein</fullName>
    </submittedName>
</protein>
<gene>
    <name evidence="4" type="primary">modA</name>
    <name evidence="4" type="ORF">OJ996_13495</name>
</gene>
<keyword evidence="3" id="KW-0732">Signal</keyword>
<keyword evidence="5" id="KW-1185">Reference proteome</keyword>
<dbReference type="InterPro" id="IPR050682">
    <property type="entry name" value="ModA/WtpA"/>
</dbReference>
<dbReference type="NCBIfam" id="TIGR01256">
    <property type="entry name" value="modA"/>
    <property type="match status" value="1"/>
</dbReference>
<name>A0ABT3G4K9_9BACT</name>
<evidence type="ECO:0000313" key="5">
    <source>
        <dbReference type="Proteomes" id="UP001165653"/>
    </source>
</evidence>
<sequence>MKATLLRTTLFVGLGWIARADEIRVAAAASLAEAVTEISAAYEKEHGEKATPVFAGSNVLARQLEEGAPLDVFISADEATMEKMLKAKLVKEPTPLLTNALVVVIPTDSSATVSSAEDLLKLKRISIGDPAAVPAGVYAKTWLTKAGLWEQVEPKCMASENVRAALAAVDSGNVDAAIVYKTDAAVAKKAKVAWTVPDDALPPIIYPLAVCTGTKHEEEAKRFTAFLKSEKARAIFKARGFGIAGK</sequence>